<dbReference type="MGI" id="MGI:1916831">
    <property type="gene designation" value="Rhou"/>
</dbReference>
<reference evidence="2" key="6">
    <citation type="journal article" date="2002" name="Nature">
        <title>Analysis of the mouse transcriptome based on functional annotation of 60,770 full-length cDNAs.</title>
        <authorList>
            <consortium name="The FANTOM Consortium and the RIKEN Genome Exploration Research Group Phase I and II Team"/>
        </authorList>
    </citation>
    <scope>NUCLEOTIDE SEQUENCE</scope>
    <source>
        <strain evidence="2">C57BL/6J</strain>
        <tissue evidence="2">Tongue</tissue>
    </source>
</reference>
<evidence type="ECO:0000313" key="3">
    <source>
        <dbReference type="MGI" id="MGI:1916831"/>
    </source>
</evidence>
<proteinExistence type="evidence at transcript level"/>
<dbReference type="AGR" id="MGI:1916831"/>
<protein>
    <submittedName>
        <fullName evidence="1">Arhu protein</fullName>
    </submittedName>
</protein>
<accession>Q9D778</accession>
<sequence length="111" mass="12505">MFSLVSGEDPVSYVERWLFSLTQCGLNEVPAEHTVAGSKIVTSSMRASKLPRTPFSARQTCEQLPRSLKPKGEPRSLAPLQVPYRPVLFSFPVSKMLDRILYLKHTTNELL</sequence>
<reference evidence="2" key="8">
    <citation type="journal article" date="2005" name="Science">
        <title>The Transcriptional Landscape of the Mammalian Genome.</title>
        <authorList>
            <consortium name="The FANTOM Consortium"/>
            <consortium name="Riken Genome Exploration Research Group and Genome Science Group (Genome Network Project Core Group)"/>
        </authorList>
    </citation>
    <scope>NUCLEOTIDE SEQUENCE</scope>
    <source>
        <strain evidence="2">C57BL/6J</strain>
        <tissue evidence="2">Tongue</tissue>
    </source>
</reference>
<name>Q9D778_MOUSE</name>
<reference evidence="1" key="7">
    <citation type="journal article" date="2004" name="Genome Res.">
        <title>The status, quality, and expansion of the NIH full-length cDNA project: the Mammalian Gene Collection (MGC).</title>
        <authorList>
            <consortium name="The MGC Project Team"/>
            <person name="Gerhard D.S."/>
            <person name="Wagner L."/>
            <person name="Feingold E.A."/>
            <person name="Shenmen C.M."/>
            <person name="Grouse L.H."/>
            <person name="Schuler G."/>
            <person name="Klein S.L."/>
            <person name="Old S."/>
            <person name="Rasooly R."/>
            <person name="Good P."/>
            <person name="Guyer M."/>
            <person name="Peck A.M."/>
            <person name="Derge J.G."/>
            <person name="Lipman D."/>
            <person name="Collins F.S."/>
            <person name="Jang W."/>
            <person name="Sherry S."/>
            <person name="Feolo M."/>
            <person name="Misquitta L."/>
            <person name="Lee E."/>
            <person name="Rotmistrovsky K."/>
            <person name="Greenhut S.F."/>
            <person name="Schaefer C.F."/>
            <person name="Buetow K."/>
            <person name="Bonner T.I."/>
            <person name="Haussler D."/>
            <person name="Kent J."/>
            <person name="Kiekhaus M."/>
            <person name="Furey T."/>
            <person name="Brent M."/>
            <person name="Prange C."/>
            <person name="Schreiber K."/>
            <person name="Shapiro N."/>
            <person name="Bhat N.K."/>
            <person name="Hopkins R.F."/>
            <person name="Hsie F."/>
            <person name="Driscoll T."/>
            <person name="Soares M.B."/>
            <person name="Casavant T.L."/>
            <person name="Scheetz T.E."/>
            <person name="Brown-stein M.J."/>
            <person name="Usdin T.B."/>
            <person name="Toshiyuki S."/>
            <person name="Carninci P."/>
            <person name="Piao Y."/>
            <person name="Dudekula D.B."/>
            <person name="Ko M.S."/>
            <person name="Kawakami K."/>
            <person name="Suzuki Y."/>
            <person name="Sugano S."/>
            <person name="Gruber C.E."/>
            <person name="Smith M.R."/>
            <person name="Simmons B."/>
            <person name="Moore T."/>
            <person name="Waterman R."/>
            <person name="Johnson S.L."/>
            <person name="Ruan Y."/>
            <person name="Wei C.L."/>
            <person name="Mathavan S."/>
            <person name="Gunaratne P.H."/>
            <person name="Wu J."/>
            <person name="Garcia A.M."/>
            <person name="Hulyk S.W."/>
            <person name="Fuh E."/>
            <person name="Yuan Y."/>
            <person name="Sneed A."/>
            <person name="Kowis C."/>
            <person name="Hodgson A."/>
            <person name="Muzny D.M."/>
            <person name="McPherson J."/>
            <person name="Gibbs R.A."/>
            <person name="Fahey J."/>
            <person name="Helton E."/>
            <person name="Ketteman M."/>
            <person name="Madan A."/>
            <person name="Rodrigues S."/>
            <person name="Sanchez A."/>
            <person name="Whiting M."/>
            <person name="Madari A."/>
            <person name="Young A.C."/>
            <person name="Wetherby K.D."/>
            <person name="Granite S.J."/>
            <person name="Kwong P.N."/>
            <person name="Brinkley C.P."/>
            <person name="Pearson R.L."/>
            <person name="Bouffard G.G."/>
            <person name="Blakesly R.W."/>
            <person name="Green E.D."/>
            <person name="Dickson M.C."/>
            <person name="Rodriguez A.C."/>
            <person name="Grimwood J."/>
            <person name="Schmutz J."/>
            <person name="Myers R.M."/>
            <person name="Butterfield Y.S."/>
            <person name="Griffith M."/>
            <person name="Griffith O.L."/>
            <person name="Krzywinski M.I."/>
            <person name="Liao N."/>
            <person name="Morin R."/>
            <person name="Morrin R."/>
            <person name="Palmquist D."/>
            <person name="Petrescu A.S."/>
            <person name="Skalska U."/>
            <person name="Smailus D.E."/>
            <person name="Stott J.M."/>
            <person name="Schnerch A."/>
            <person name="Schein J.E."/>
            <person name="Jones S.J."/>
            <person name="Holt R.A."/>
            <person name="Baross A."/>
            <person name="Marra M.A."/>
            <person name="Clifton S."/>
            <person name="Makowski K.A."/>
            <person name="Bosak S."/>
            <person name="Malek J."/>
        </authorList>
    </citation>
    <scope>NUCLEOTIDE SEQUENCE [LARGE SCALE MRNA]</scope>
    <source>
        <strain evidence="1">FVB/N</strain>
        <tissue evidence="1">Mammary tumor. Metallothionien-TGF alpha model. 10 month old virgin mouse. Taken by biopsy.</tissue>
    </source>
</reference>
<reference evidence="2" key="4">
    <citation type="submission" date="2000-07" db="EMBL/GenBank/DDBJ databases">
        <authorList>
            <person name="Adachi J."/>
            <person name="Aizawa K."/>
            <person name="Akahira S."/>
            <person name="Akimura T."/>
            <person name="Arai A."/>
            <person name="Aono H."/>
            <person name="Arakawa T."/>
            <person name="Bono H."/>
            <person name="Carninci P."/>
            <person name="Fukuda S."/>
            <person name="Fukunishi Y."/>
            <person name="Furuno M."/>
            <person name="Hanagaki T."/>
            <person name="Hara A."/>
            <person name="Hayatsu N."/>
            <person name="Hiramoto K."/>
            <person name="Hiraoka T."/>
            <person name="Hori F."/>
            <person name="Imotani K."/>
            <person name="Ishii Y."/>
            <person name="Itoh M."/>
            <person name="Izawa M."/>
            <person name="Kasukawa T."/>
            <person name="Kato H."/>
            <person name="Kawai J."/>
            <person name="Kojima Y."/>
            <person name="Konno H."/>
            <person name="Kouda M."/>
            <person name="Koya S."/>
            <person name="Kurihara C."/>
            <person name="Matsuyama T."/>
            <person name="Miyazaki A."/>
            <person name="Nishi K."/>
            <person name="Nomura K."/>
            <person name="Numazaki R."/>
            <person name="Ohno M."/>
            <person name="Okazaki Y."/>
            <person name="Okido T."/>
            <person name="Owa C."/>
            <person name="Saito H."/>
            <person name="Saito R."/>
            <person name="Sakai C."/>
            <person name="Sakai K."/>
            <person name="Sano H."/>
            <person name="Sasaki D."/>
            <person name="Shibata K."/>
            <person name="Shibata Y."/>
            <person name="Shinagawa A."/>
            <person name="Shiraki T."/>
            <person name="Sogabe Y."/>
            <person name="Suzuki H."/>
            <person name="Tagami M."/>
            <person name="Tagawa A."/>
            <person name="Takahashi F."/>
            <person name="Tanaka T."/>
            <person name="Tejima Y."/>
            <person name="Toya T."/>
            <person name="Yamamura T."/>
            <person name="Yasunishi A."/>
            <person name="Yoshida K."/>
            <person name="Yoshino M."/>
            <person name="Muramatsu M."/>
            <person name="Hayashizaki Y."/>
        </authorList>
    </citation>
    <scope>NUCLEOTIDE SEQUENCE</scope>
    <source>
        <strain evidence="2">C57BL/6J</strain>
        <tissue evidence="2">Tongue</tissue>
    </source>
</reference>
<gene>
    <name evidence="3" type="primary">Rhou</name>
</gene>
<reference evidence="2" key="9">
    <citation type="journal article" date="2005" name="Science">
        <title>Antisense Transcription in the Mammalian Transcriptome.</title>
        <authorList>
            <consortium name="RIKEN Genome Exploration Research Group and Genome Science Group (Genome Network Project Core Group) and the FANTOM Consortium"/>
        </authorList>
    </citation>
    <scope>NUCLEOTIDE SEQUENCE</scope>
    <source>
        <strain evidence="2">C57BL/6J</strain>
        <tissue evidence="2">Tongue</tissue>
    </source>
</reference>
<dbReference type="EMBL" id="BC020060">
    <property type="protein sequence ID" value="AAH20060.1"/>
    <property type="molecule type" value="mRNA"/>
</dbReference>
<reference evidence="2" key="2">
    <citation type="journal article" date="2000" name="Genome Res.">
        <title>Normalization and subtraction of cap-trapper-selected cDNAs to prepare full-length cDNA libraries for rapid discovery of new genes.</title>
        <authorList>
            <person name="Carninci P."/>
            <person name="Shibata Y."/>
            <person name="Hayatsu N."/>
            <person name="Sugahara Y."/>
            <person name="Shibata K."/>
            <person name="Itoh M."/>
            <person name="Konno H."/>
            <person name="Okazaki Y."/>
            <person name="Muramatsu M."/>
            <person name="Hayashizaki Y."/>
        </authorList>
    </citation>
    <scope>NUCLEOTIDE SEQUENCE</scope>
    <source>
        <strain evidence="2">C57BL/6J</strain>
        <tissue evidence="2">Tongue</tissue>
    </source>
</reference>
<evidence type="ECO:0000313" key="2">
    <source>
        <dbReference type="EMBL" id="BAB26331.1"/>
    </source>
</evidence>
<reference evidence="2" key="3">
    <citation type="journal article" date="2000" name="Genome Res.">
        <title>RIKEN integrated sequence analysis (RISA) system--384-format sequencing pipeline with 384 multicapillary sequencer.</title>
        <authorList>
            <person name="Shibata K."/>
            <person name="Itoh M."/>
            <person name="Aizawa K."/>
            <person name="Nagaoka S."/>
            <person name="Sasaki N."/>
            <person name="Carninci P."/>
            <person name="Konno H."/>
            <person name="Akiyama J."/>
            <person name="Nishi K."/>
            <person name="Kitsunai T."/>
            <person name="Tashiro H."/>
            <person name="Itoh M."/>
            <person name="Sumi N."/>
            <person name="Ishii Y."/>
            <person name="Nakamura S."/>
            <person name="Hazama M."/>
            <person name="Nishine T."/>
            <person name="Harada A."/>
            <person name="Yamamoto R."/>
            <person name="Matsumoto H."/>
            <person name="Sakaguchi S."/>
            <person name="Ikegami T."/>
            <person name="Kashiwagi K."/>
            <person name="Fujiwake S."/>
            <person name="Inoue K."/>
            <person name="Togawa Y."/>
            <person name="Izawa M."/>
            <person name="Ohara E."/>
            <person name="Watahiki M."/>
            <person name="Yoneda Y."/>
            <person name="Ishikawa T."/>
            <person name="Ozawa K."/>
            <person name="Tanaka T."/>
            <person name="Matsuura S."/>
            <person name="Kawai J."/>
            <person name="Okazaki Y."/>
            <person name="Muramatsu M."/>
            <person name="Inoue Y."/>
            <person name="Kira A."/>
            <person name="Hayashizaki Y."/>
        </authorList>
    </citation>
    <scope>NUCLEOTIDE SEQUENCE</scope>
    <source>
        <strain evidence="2">C57BL/6J</strain>
        <tissue evidence="2">Tongue</tissue>
    </source>
</reference>
<dbReference type="EMBL" id="AK009513">
    <property type="protein sequence ID" value="BAB26331.1"/>
    <property type="molecule type" value="mRNA"/>
</dbReference>
<evidence type="ECO:0000313" key="1">
    <source>
        <dbReference type="EMBL" id="AAH20060.1"/>
    </source>
</evidence>
<reference evidence="2" key="5">
    <citation type="journal article" date="2001" name="Nature">
        <title>Functional annotation of a full-length mouse cDNA collection.</title>
        <authorList>
            <consortium name="The RIKEN Genome Exploration Research Group Phase II Team and the FANTOM Consortium"/>
        </authorList>
    </citation>
    <scope>NUCLEOTIDE SEQUENCE</scope>
    <source>
        <strain evidence="2">C57BL/6J</strain>
        <tissue evidence="2">Tongue</tissue>
    </source>
</reference>
<dbReference type="AlphaFoldDB" id="Q9D778"/>
<reference evidence="2" key="1">
    <citation type="journal article" date="1999" name="Methods Enzymol.">
        <title>High-efficiency full-length cDNA cloning.</title>
        <authorList>
            <person name="Carninci P."/>
            <person name="Hayashizaki Y."/>
        </authorList>
    </citation>
    <scope>NUCLEOTIDE SEQUENCE</scope>
    <source>
        <strain evidence="2">C57BL/6J</strain>
        <tissue evidence="2">Tongue</tissue>
    </source>
</reference>
<organism evidence="2">
    <name type="scientific">Mus musculus</name>
    <name type="common">Mouse</name>
    <dbReference type="NCBI Taxonomy" id="10090"/>
    <lineage>
        <taxon>Eukaryota</taxon>
        <taxon>Metazoa</taxon>
        <taxon>Chordata</taxon>
        <taxon>Craniata</taxon>
        <taxon>Vertebrata</taxon>
        <taxon>Euteleostomi</taxon>
        <taxon>Mammalia</taxon>
        <taxon>Eutheria</taxon>
        <taxon>Euarchontoglires</taxon>
        <taxon>Glires</taxon>
        <taxon>Rodentia</taxon>
        <taxon>Myomorpha</taxon>
        <taxon>Muroidea</taxon>
        <taxon>Muridae</taxon>
        <taxon>Murinae</taxon>
        <taxon>Mus</taxon>
        <taxon>Mus</taxon>
    </lineage>
</organism>